<accession>A0A6I4TQS3</accession>
<evidence type="ECO:0000256" key="1">
    <source>
        <dbReference type="SAM" id="MobiDB-lite"/>
    </source>
</evidence>
<name>A0A6I4TQS3_9SPHN</name>
<feature type="transmembrane region" description="Helical" evidence="2">
    <location>
        <begin position="61"/>
        <end position="88"/>
    </location>
</feature>
<gene>
    <name evidence="3" type="ORF">GRI34_10090</name>
</gene>
<feature type="region of interest" description="Disordered" evidence="1">
    <location>
        <begin position="202"/>
        <end position="253"/>
    </location>
</feature>
<protein>
    <submittedName>
        <fullName evidence="3">Uncharacterized protein</fullName>
    </submittedName>
</protein>
<proteinExistence type="predicted"/>
<feature type="compositionally biased region" description="Basic and acidic residues" evidence="1">
    <location>
        <begin position="220"/>
        <end position="229"/>
    </location>
</feature>
<sequence>MSYTEESSMTQRAWFRPVVGLWFALLLGAGTLGVLYVMAPATRDYYFARTGLAGLHPYFEAPVGMAGFAAVAVVAALVGLVFGLIVAARLAKRDDADLEEVWADEDAPEQVVEEEEPARNRVFSAREDIDGDGIAITETAEFVEIDDRVQNEVNVEVLEERIPVAPPHEEADPATAPVRAAQDLSLDQLTQRLAAALEAHKAAAAAPKQDEDTEQVISFLRREADRDSGESAQDPQAALRSALDKLGRVGKAD</sequence>
<evidence type="ECO:0000256" key="2">
    <source>
        <dbReference type="SAM" id="Phobius"/>
    </source>
</evidence>
<keyword evidence="4" id="KW-1185">Reference proteome</keyword>
<organism evidence="3 4">
    <name type="scientific">Qipengyuania aquimaris</name>
    <dbReference type="NCBI Taxonomy" id="255984"/>
    <lineage>
        <taxon>Bacteria</taxon>
        <taxon>Pseudomonadati</taxon>
        <taxon>Pseudomonadota</taxon>
        <taxon>Alphaproteobacteria</taxon>
        <taxon>Sphingomonadales</taxon>
        <taxon>Erythrobacteraceae</taxon>
        <taxon>Qipengyuania</taxon>
    </lineage>
</organism>
<keyword evidence="2" id="KW-0472">Membrane</keyword>
<keyword evidence="2" id="KW-1133">Transmembrane helix</keyword>
<dbReference type="RefSeq" id="WP_160595809.1">
    <property type="nucleotide sequence ID" value="NZ_WTYI01000001.1"/>
</dbReference>
<dbReference type="AlphaFoldDB" id="A0A6I4TQS3"/>
<dbReference type="EMBL" id="WTYI01000001">
    <property type="protein sequence ID" value="MXO96763.1"/>
    <property type="molecule type" value="Genomic_DNA"/>
</dbReference>
<evidence type="ECO:0000313" key="4">
    <source>
        <dbReference type="Proteomes" id="UP000432727"/>
    </source>
</evidence>
<keyword evidence="2" id="KW-0812">Transmembrane</keyword>
<feature type="compositionally biased region" description="Basic and acidic residues" evidence="1">
    <location>
        <begin position="242"/>
        <end position="253"/>
    </location>
</feature>
<evidence type="ECO:0000313" key="3">
    <source>
        <dbReference type="EMBL" id="MXO96763.1"/>
    </source>
</evidence>
<feature type="transmembrane region" description="Helical" evidence="2">
    <location>
        <begin position="21"/>
        <end position="41"/>
    </location>
</feature>
<dbReference type="OrthoDB" id="7408500at2"/>
<reference evidence="3 4" key="1">
    <citation type="submission" date="2019-12" db="EMBL/GenBank/DDBJ databases">
        <title>Genomic-based taxomic classification of the family Erythrobacteraceae.</title>
        <authorList>
            <person name="Xu L."/>
        </authorList>
    </citation>
    <scope>NUCLEOTIDE SEQUENCE [LARGE SCALE GENOMIC DNA]</scope>
    <source>
        <strain evidence="3 4">JCM 12189</strain>
    </source>
</reference>
<comment type="caution">
    <text evidence="3">The sequence shown here is derived from an EMBL/GenBank/DDBJ whole genome shotgun (WGS) entry which is preliminary data.</text>
</comment>
<dbReference type="Proteomes" id="UP000432727">
    <property type="component" value="Unassembled WGS sequence"/>
</dbReference>